<proteinExistence type="predicted"/>
<feature type="domain" description="DUF1722" evidence="1">
    <location>
        <begin position="34"/>
        <end position="146"/>
    </location>
</feature>
<protein>
    <submittedName>
        <fullName evidence="2">DUF1722 domain-containing protein</fullName>
    </submittedName>
</protein>
<dbReference type="Proteomes" id="UP000831537">
    <property type="component" value="Chromosome"/>
</dbReference>
<dbReference type="InterPro" id="IPR013560">
    <property type="entry name" value="DUF1722"/>
</dbReference>
<evidence type="ECO:0000259" key="1">
    <source>
        <dbReference type="Pfam" id="PF08349"/>
    </source>
</evidence>
<evidence type="ECO:0000313" key="3">
    <source>
        <dbReference type="Proteomes" id="UP000831537"/>
    </source>
</evidence>
<gene>
    <name evidence="2" type="ORF">MUN87_10930</name>
</gene>
<evidence type="ECO:0000313" key="2">
    <source>
        <dbReference type="EMBL" id="UOQ87360.1"/>
    </source>
</evidence>
<dbReference type="RefSeq" id="WP_244747800.1">
    <property type="nucleotide sequence ID" value="NZ_CP095071.1"/>
</dbReference>
<keyword evidence="3" id="KW-1185">Reference proteome</keyword>
<dbReference type="Pfam" id="PF08349">
    <property type="entry name" value="DUF1722"/>
    <property type="match status" value="1"/>
</dbReference>
<accession>A0ABY4GT85</accession>
<dbReference type="EMBL" id="CP095071">
    <property type="protein sequence ID" value="UOQ87360.1"/>
    <property type="molecule type" value="Genomic_DNA"/>
</dbReference>
<dbReference type="PANTHER" id="PTHR30087:SF1">
    <property type="entry name" value="HYPOTHETICAL CYTOSOLIC PROTEIN"/>
    <property type="match status" value="1"/>
</dbReference>
<dbReference type="PANTHER" id="PTHR30087">
    <property type="entry name" value="INNER MEMBRANE PROTEIN"/>
    <property type="match status" value="1"/>
</dbReference>
<organism evidence="2 3">
    <name type="scientific">Gracilibacillus salinarum</name>
    <dbReference type="NCBI Taxonomy" id="2932255"/>
    <lineage>
        <taxon>Bacteria</taxon>
        <taxon>Bacillati</taxon>
        <taxon>Bacillota</taxon>
        <taxon>Bacilli</taxon>
        <taxon>Bacillales</taxon>
        <taxon>Bacillaceae</taxon>
        <taxon>Gracilibacillus</taxon>
    </lineage>
</organism>
<reference evidence="2 3" key="1">
    <citation type="submission" date="2022-04" db="EMBL/GenBank/DDBJ databases">
        <title>Gracilibacillus sp. isolated from saltern.</title>
        <authorList>
            <person name="Won M."/>
            <person name="Lee C.-M."/>
            <person name="Woen H.-Y."/>
            <person name="Kwon S.-W."/>
        </authorList>
    </citation>
    <scope>NUCLEOTIDE SEQUENCE [LARGE SCALE GENOMIC DNA]</scope>
    <source>
        <strain evidence="2 3">SSPM10-3</strain>
    </source>
</reference>
<name>A0ABY4GT85_9BACI</name>
<sequence>MNQLQFNYYRKMLMTEIADNATQANLVAFQTRHKYLLMALAPATQKEIGRVIANHQQLEITKIGKEVQGRIALISDIPSRGVVANAVSHMFGYFREELTVEEKDQFLWKLTKYREGSIQLPEILHQIAEWAWLFQKKYVQVQSILSG</sequence>